<dbReference type="PANTHER" id="PTHR21310:SF15">
    <property type="entry name" value="AMINOGLYCOSIDE PHOSPHOTRANSFERASE DOMAIN-CONTAINING PROTEIN"/>
    <property type="match status" value="1"/>
</dbReference>
<dbReference type="AlphaFoldDB" id="A0A1W1H831"/>
<dbReference type="OrthoDB" id="9797603at2"/>
<proteinExistence type="predicted"/>
<feature type="domain" description="Aminoglycoside phosphotransferase" evidence="1">
    <location>
        <begin position="36"/>
        <end position="277"/>
    </location>
</feature>
<reference evidence="2 3" key="1">
    <citation type="submission" date="2017-03" db="EMBL/GenBank/DDBJ databases">
        <authorList>
            <person name="Afonso C.L."/>
            <person name="Miller P.J."/>
            <person name="Scott M.A."/>
            <person name="Spackman E."/>
            <person name="Goraichik I."/>
            <person name="Dimitrov K.M."/>
            <person name="Suarez D.L."/>
            <person name="Swayne D.E."/>
        </authorList>
    </citation>
    <scope>NUCLEOTIDE SEQUENCE [LARGE SCALE GENOMIC DNA]</scope>
    <source>
        <strain evidence="2">PRJEB14757</strain>
    </source>
</reference>
<keyword evidence="3" id="KW-1185">Reference proteome</keyword>
<sequence length="337" mass="38974">MSQLISIVLQAWKIDLYAVRDDINIAGSPERCEERFVVEDKDHRLFILERIASGAVARRRQIAIILDSLNKGGLAQALSYIPSQNDPLSPYVVCKQGAFWQLSSYISGISLNRPQYVFDHWRGREMSDFLIALRRRSFPFNTKKEDHLPMMGPHIIKSGNTCFNENSLFSIVAYINDLSETITRREPGLICRIEPVLEFLGREFMQIHDTLPVALCHGDFHPLNIIWSENGINAVIDWEFMGYKPEIYDLANLLGCLGIEDPRSLDHDLVEALITGLKSADIFSCESWYYLVEFMIAMRFAWLSEWLRKNDREMIDLEMDYLYLLMDNASDLKQLYS</sequence>
<dbReference type="InterPro" id="IPR011009">
    <property type="entry name" value="Kinase-like_dom_sf"/>
</dbReference>
<evidence type="ECO:0000313" key="3">
    <source>
        <dbReference type="Proteomes" id="UP000191931"/>
    </source>
</evidence>
<name>A0A1W1H831_9BACT</name>
<dbReference type="PANTHER" id="PTHR21310">
    <property type="entry name" value="AMINOGLYCOSIDE PHOSPHOTRANSFERASE-RELATED-RELATED"/>
    <property type="match status" value="1"/>
</dbReference>
<dbReference type="EMBL" id="FWEV01000050">
    <property type="protein sequence ID" value="SLM28637.1"/>
    <property type="molecule type" value="Genomic_DNA"/>
</dbReference>
<evidence type="ECO:0000313" key="2">
    <source>
        <dbReference type="EMBL" id="SLM28637.1"/>
    </source>
</evidence>
<accession>A0A1W1H831</accession>
<dbReference type="SUPFAM" id="SSF56112">
    <property type="entry name" value="Protein kinase-like (PK-like)"/>
    <property type="match status" value="1"/>
</dbReference>
<dbReference type="InterPro" id="IPR051678">
    <property type="entry name" value="AGP_Transferase"/>
</dbReference>
<protein>
    <recommendedName>
        <fullName evidence="1">Aminoglycoside phosphotransferase domain-containing protein</fullName>
    </recommendedName>
</protein>
<evidence type="ECO:0000259" key="1">
    <source>
        <dbReference type="Pfam" id="PF01636"/>
    </source>
</evidence>
<dbReference type="RefSeq" id="WP_080805032.1">
    <property type="nucleotide sequence ID" value="NZ_LT828549.1"/>
</dbReference>
<dbReference type="STRING" id="1246637.MTBBW1_1430009"/>
<dbReference type="Proteomes" id="UP000191931">
    <property type="component" value="Unassembled WGS sequence"/>
</dbReference>
<dbReference type="Gene3D" id="3.90.1200.10">
    <property type="match status" value="1"/>
</dbReference>
<dbReference type="Pfam" id="PF01636">
    <property type="entry name" value="APH"/>
    <property type="match status" value="1"/>
</dbReference>
<gene>
    <name evidence="2" type="ORF">MTBBW1_1430009</name>
</gene>
<dbReference type="InterPro" id="IPR002575">
    <property type="entry name" value="Aminoglycoside_PTrfase"/>
</dbReference>
<organism evidence="2 3">
    <name type="scientific">Desulfamplus magnetovallimortis</name>
    <dbReference type="NCBI Taxonomy" id="1246637"/>
    <lineage>
        <taxon>Bacteria</taxon>
        <taxon>Pseudomonadati</taxon>
        <taxon>Thermodesulfobacteriota</taxon>
        <taxon>Desulfobacteria</taxon>
        <taxon>Desulfobacterales</taxon>
        <taxon>Desulfobacteraceae</taxon>
        <taxon>Desulfamplus</taxon>
    </lineage>
</organism>